<keyword evidence="1" id="KW-0472">Membrane</keyword>
<protein>
    <submittedName>
        <fullName evidence="2">Uncharacterized protein</fullName>
    </submittedName>
</protein>
<evidence type="ECO:0000313" key="2">
    <source>
        <dbReference type="EMBL" id="SEV84953.1"/>
    </source>
</evidence>
<keyword evidence="3" id="KW-1185">Reference proteome</keyword>
<dbReference type="Proteomes" id="UP000199437">
    <property type="component" value="Unassembled WGS sequence"/>
</dbReference>
<feature type="transmembrane region" description="Helical" evidence="1">
    <location>
        <begin position="104"/>
        <end position="124"/>
    </location>
</feature>
<organism evidence="2 3">
    <name type="scientific">Roseivirga pacifica</name>
    <dbReference type="NCBI Taxonomy" id="1267423"/>
    <lineage>
        <taxon>Bacteria</taxon>
        <taxon>Pseudomonadati</taxon>
        <taxon>Bacteroidota</taxon>
        <taxon>Cytophagia</taxon>
        <taxon>Cytophagales</taxon>
        <taxon>Roseivirgaceae</taxon>
        <taxon>Roseivirga</taxon>
    </lineage>
</organism>
<dbReference type="AlphaFoldDB" id="A0A1I0M9C5"/>
<dbReference type="EMBL" id="FOIR01000001">
    <property type="protein sequence ID" value="SEV84953.1"/>
    <property type="molecule type" value="Genomic_DNA"/>
</dbReference>
<feature type="transmembrane region" description="Helical" evidence="1">
    <location>
        <begin position="12"/>
        <end position="31"/>
    </location>
</feature>
<proteinExistence type="predicted"/>
<keyword evidence="1" id="KW-1133">Transmembrane helix</keyword>
<dbReference type="STRING" id="1267423.SAMN05216290_0193"/>
<reference evidence="3" key="1">
    <citation type="submission" date="2016-10" db="EMBL/GenBank/DDBJ databases">
        <authorList>
            <person name="Varghese N."/>
            <person name="Submissions S."/>
        </authorList>
    </citation>
    <scope>NUCLEOTIDE SEQUENCE [LARGE SCALE GENOMIC DNA]</scope>
    <source>
        <strain evidence="3">CGMCC 1.12402</strain>
    </source>
</reference>
<gene>
    <name evidence="2" type="ORF">SAMN05216290_0193</name>
</gene>
<evidence type="ECO:0000313" key="3">
    <source>
        <dbReference type="Proteomes" id="UP000199437"/>
    </source>
</evidence>
<keyword evidence="1" id="KW-0812">Transmembrane</keyword>
<sequence>MFGVSAGVDSLVWVSFVACILDLGLGSWLFLHTLKTGRLISIGLSTITLLMPVTSLVSLMKTNEPYGVYYIVVYVIFILIFGTVIIIHIIQFKKQVNVPKWNKVVLSTIPLGLLITYLSFLFGFS</sequence>
<accession>A0A1I0M9C5</accession>
<feature type="transmembrane region" description="Helical" evidence="1">
    <location>
        <begin position="38"/>
        <end position="60"/>
    </location>
</feature>
<feature type="transmembrane region" description="Helical" evidence="1">
    <location>
        <begin position="66"/>
        <end position="92"/>
    </location>
</feature>
<evidence type="ECO:0000256" key="1">
    <source>
        <dbReference type="SAM" id="Phobius"/>
    </source>
</evidence>
<name>A0A1I0M9C5_9BACT</name>